<comment type="caution">
    <text evidence="1">The sequence shown here is derived from an EMBL/GenBank/DDBJ whole genome shotgun (WGS) entry which is preliminary data.</text>
</comment>
<protein>
    <submittedName>
        <fullName evidence="1">Uncharacterized protein</fullName>
    </submittedName>
</protein>
<accession>X0V0W7</accession>
<evidence type="ECO:0000313" key="1">
    <source>
        <dbReference type="EMBL" id="GAF94295.1"/>
    </source>
</evidence>
<dbReference type="AlphaFoldDB" id="X0V0W7"/>
<organism evidence="1">
    <name type="scientific">marine sediment metagenome</name>
    <dbReference type="NCBI Taxonomy" id="412755"/>
    <lineage>
        <taxon>unclassified sequences</taxon>
        <taxon>metagenomes</taxon>
        <taxon>ecological metagenomes</taxon>
    </lineage>
</organism>
<reference evidence="1" key="1">
    <citation type="journal article" date="2014" name="Front. Microbiol.">
        <title>High frequency of phylogenetically diverse reductive dehalogenase-homologous genes in deep subseafloor sedimentary metagenomes.</title>
        <authorList>
            <person name="Kawai M."/>
            <person name="Futagami T."/>
            <person name="Toyoda A."/>
            <person name="Takaki Y."/>
            <person name="Nishi S."/>
            <person name="Hori S."/>
            <person name="Arai W."/>
            <person name="Tsubouchi T."/>
            <person name="Morono Y."/>
            <person name="Uchiyama I."/>
            <person name="Ito T."/>
            <person name="Fujiyama A."/>
            <person name="Inagaki F."/>
            <person name="Takami H."/>
        </authorList>
    </citation>
    <scope>NUCLEOTIDE SEQUENCE</scope>
    <source>
        <strain evidence="1">Expedition CK06-06</strain>
    </source>
</reference>
<dbReference type="EMBL" id="BARS01010503">
    <property type="protein sequence ID" value="GAF94295.1"/>
    <property type="molecule type" value="Genomic_DNA"/>
</dbReference>
<gene>
    <name evidence="1" type="ORF">S01H1_19442</name>
</gene>
<proteinExistence type="predicted"/>
<name>X0V0W7_9ZZZZ</name>
<sequence length="49" mass="5404">MEQKESGEVTAEFKVVDSMGKGNICHTKTLDGGQDALQRDIRSGRRPNL</sequence>